<evidence type="ECO:0000256" key="1">
    <source>
        <dbReference type="ARBA" id="ARBA00004141"/>
    </source>
</evidence>
<dbReference type="PANTHER" id="PTHR11706:SF101">
    <property type="entry name" value="MANGANESE TRANSPORTER SMF1"/>
    <property type="match status" value="1"/>
</dbReference>
<name>A0A1E4TKT3_9ASCO</name>
<feature type="transmembrane region" description="Helical" evidence="5">
    <location>
        <begin position="43"/>
        <end position="63"/>
    </location>
</feature>
<feature type="transmembrane region" description="Helical" evidence="5">
    <location>
        <begin position="191"/>
        <end position="215"/>
    </location>
</feature>
<reference evidence="7" key="1">
    <citation type="submission" date="2016-02" db="EMBL/GenBank/DDBJ databases">
        <title>Comparative genomics of biotechnologically important yeasts.</title>
        <authorList>
            <consortium name="DOE Joint Genome Institute"/>
            <person name="Riley R."/>
            <person name="Haridas S."/>
            <person name="Wolfe K.H."/>
            <person name="Lopes M.R."/>
            <person name="Hittinger C.T."/>
            <person name="Goker M."/>
            <person name="Salamov A."/>
            <person name="Wisecaver J."/>
            <person name="Long T.M."/>
            <person name="Aerts A.L."/>
            <person name="Barry K."/>
            <person name="Choi C."/>
            <person name="Clum A."/>
            <person name="Coughlan A.Y."/>
            <person name="Deshpande S."/>
            <person name="Douglass A.P."/>
            <person name="Hanson S.J."/>
            <person name="Klenk H.-P."/>
            <person name="Labutti K."/>
            <person name="Lapidus A."/>
            <person name="Lindquist E."/>
            <person name="Lipzen A."/>
            <person name="Meier-Kolthoff J.P."/>
            <person name="Ohm R.A."/>
            <person name="Otillar R.P."/>
            <person name="Pangilinan J."/>
            <person name="Peng Y."/>
            <person name="Rokas A."/>
            <person name="Rosa C.A."/>
            <person name="Scheuner C."/>
            <person name="Sibirny A.A."/>
            <person name="Slot J.C."/>
            <person name="Stielow J.B."/>
            <person name="Sun H."/>
            <person name="Kurtzman C.P."/>
            <person name="Blackwell M."/>
            <person name="Jeffries T.W."/>
            <person name="Grigoriev I.V."/>
        </authorList>
    </citation>
    <scope>NUCLEOTIDE SEQUENCE [LARGE SCALE GENOMIC DNA]</scope>
    <source>
        <strain evidence="7">NRRL Y-17796</strain>
    </source>
</reference>
<dbReference type="EMBL" id="KV453841">
    <property type="protein sequence ID" value="ODV92380.1"/>
    <property type="molecule type" value="Genomic_DNA"/>
</dbReference>
<feature type="transmembrane region" description="Helical" evidence="5">
    <location>
        <begin position="235"/>
        <end position="261"/>
    </location>
</feature>
<protein>
    <submittedName>
        <fullName evidence="6">Uncharacterized protein</fullName>
    </submittedName>
</protein>
<keyword evidence="3 5" id="KW-1133">Transmembrane helix</keyword>
<dbReference type="GO" id="GO:0005384">
    <property type="term" value="F:manganese ion transmembrane transporter activity"/>
    <property type="evidence" value="ECO:0007669"/>
    <property type="project" value="TreeGrafter"/>
</dbReference>
<dbReference type="GO" id="GO:0030026">
    <property type="term" value="P:intracellular manganese ion homeostasis"/>
    <property type="evidence" value="ECO:0007669"/>
    <property type="project" value="TreeGrafter"/>
</dbReference>
<dbReference type="PANTHER" id="PTHR11706">
    <property type="entry name" value="SOLUTE CARRIER PROTEIN FAMILY 11 MEMBER"/>
    <property type="match status" value="1"/>
</dbReference>
<feature type="transmembrane region" description="Helical" evidence="5">
    <location>
        <begin position="75"/>
        <end position="95"/>
    </location>
</feature>
<evidence type="ECO:0000256" key="4">
    <source>
        <dbReference type="ARBA" id="ARBA00023136"/>
    </source>
</evidence>
<evidence type="ECO:0000313" key="7">
    <source>
        <dbReference type="Proteomes" id="UP000095023"/>
    </source>
</evidence>
<dbReference type="NCBIfam" id="TIGR01197">
    <property type="entry name" value="nramp"/>
    <property type="match status" value="1"/>
</dbReference>
<feature type="transmembrane region" description="Helical" evidence="5">
    <location>
        <begin position="121"/>
        <end position="144"/>
    </location>
</feature>
<keyword evidence="4 5" id="KW-0472">Membrane</keyword>
<dbReference type="GO" id="GO:0005886">
    <property type="term" value="C:plasma membrane"/>
    <property type="evidence" value="ECO:0007669"/>
    <property type="project" value="TreeGrafter"/>
</dbReference>
<organism evidence="6 7">
    <name type="scientific">Tortispora caseinolytica NRRL Y-17796</name>
    <dbReference type="NCBI Taxonomy" id="767744"/>
    <lineage>
        <taxon>Eukaryota</taxon>
        <taxon>Fungi</taxon>
        <taxon>Dikarya</taxon>
        <taxon>Ascomycota</taxon>
        <taxon>Saccharomycotina</taxon>
        <taxon>Trigonopsidomycetes</taxon>
        <taxon>Trigonopsidales</taxon>
        <taxon>Trigonopsidaceae</taxon>
        <taxon>Tortispora</taxon>
    </lineage>
</organism>
<dbReference type="Pfam" id="PF01566">
    <property type="entry name" value="Nramp"/>
    <property type="match status" value="1"/>
</dbReference>
<dbReference type="PRINTS" id="PR00447">
    <property type="entry name" value="NATRESASSCMP"/>
</dbReference>
<evidence type="ECO:0000256" key="5">
    <source>
        <dbReference type="SAM" id="Phobius"/>
    </source>
</evidence>
<evidence type="ECO:0000313" key="6">
    <source>
        <dbReference type="EMBL" id="ODV92380.1"/>
    </source>
</evidence>
<dbReference type="AlphaFoldDB" id="A0A1E4TKT3"/>
<evidence type="ECO:0000256" key="3">
    <source>
        <dbReference type="ARBA" id="ARBA00022989"/>
    </source>
</evidence>
<dbReference type="Proteomes" id="UP000095023">
    <property type="component" value="Unassembled WGS sequence"/>
</dbReference>
<keyword evidence="7" id="KW-1185">Reference proteome</keyword>
<evidence type="ECO:0000256" key="2">
    <source>
        <dbReference type="ARBA" id="ARBA00022692"/>
    </source>
</evidence>
<dbReference type="OrthoDB" id="409173at2759"/>
<keyword evidence="2 5" id="KW-0812">Transmembrane</keyword>
<feature type="transmembrane region" description="Helical" evidence="5">
    <location>
        <begin position="12"/>
        <end position="37"/>
    </location>
</feature>
<feature type="transmembrane region" description="Helical" evidence="5">
    <location>
        <begin position="307"/>
        <end position="329"/>
    </location>
</feature>
<accession>A0A1E4TKT3</accession>
<dbReference type="GO" id="GO:0034755">
    <property type="term" value="P:iron ion transmembrane transport"/>
    <property type="evidence" value="ECO:0007669"/>
    <property type="project" value="TreeGrafter"/>
</dbReference>
<gene>
    <name evidence="6" type="ORF">CANCADRAFT_30547</name>
</gene>
<feature type="transmembrane region" description="Helical" evidence="5">
    <location>
        <begin position="282"/>
        <end position="301"/>
    </location>
</feature>
<dbReference type="NCBIfam" id="NF037982">
    <property type="entry name" value="Nramp_1"/>
    <property type="match status" value="1"/>
</dbReference>
<sequence length="398" mass="43424">MCRLHLPPWLNITLYILSEIAIIATDLAEVIGTAIALNILFHIPLPAGVAITILDVLLVMFAYRPNGTMKAVRYFEIAVASLVFAVVICFCIELANLPPTSAGEVFLGFVPSKELLQKNGLIQACGILGATVMPHSLFLGSGIVQPRLQEYDISHGYWSRPTDDNDQEEFLKYRPTLQAIRSSLKFTIIELTVSLLTFAMFVNAAILILAGATLYKEADAETADLFAIYNLLSKLVSPAAGTIFAVALLFSGFSAGIVCTIAGQMVCEGFIRWTIQPWLRRLVTRLIAILPCLVIACSLGRDGMAVALTASQVILSVLLPFVSAPLIYFTSRKKLMRVAISNERVIADEMEDEEAMPLTTSYLDYSSNTIVIVIGALLWLFVSVLNIALLVLTFKGLA</sequence>
<feature type="transmembrane region" description="Helical" evidence="5">
    <location>
        <begin position="370"/>
        <end position="394"/>
    </location>
</feature>
<dbReference type="InterPro" id="IPR001046">
    <property type="entry name" value="NRAMP_fam"/>
</dbReference>
<proteinExistence type="predicted"/>
<comment type="subcellular location">
    <subcellularLocation>
        <location evidence="1">Membrane</location>
        <topology evidence="1">Multi-pass membrane protein</topology>
    </subcellularLocation>
</comment>
<dbReference type="GO" id="GO:0015086">
    <property type="term" value="F:cadmium ion transmembrane transporter activity"/>
    <property type="evidence" value="ECO:0007669"/>
    <property type="project" value="TreeGrafter"/>
</dbReference>